<comment type="caution">
    <text evidence="1">The sequence shown here is derived from an EMBL/GenBank/DDBJ whole genome shotgun (WGS) entry which is preliminary data.</text>
</comment>
<dbReference type="Proteomes" id="UP000824249">
    <property type="component" value="Unassembled WGS sequence"/>
</dbReference>
<evidence type="ECO:0000313" key="2">
    <source>
        <dbReference type="Proteomes" id="UP000824249"/>
    </source>
</evidence>
<reference evidence="1" key="2">
    <citation type="submission" date="2021-04" db="EMBL/GenBank/DDBJ databases">
        <authorList>
            <person name="Gilroy R."/>
        </authorList>
    </citation>
    <scope>NUCLEOTIDE SEQUENCE</scope>
    <source>
        <strain evidence="1">26628</strain>
    </source>
</reference>
<protein>
    <submittedName>
        <fullName evidence="1">Uncharacterized protein</fullName>
    </submittedName>
</protein>
<feature type="non-terminal residue" evidence="1">
    <location>
        <position position="1"/>
    </location>
</feature>
<accession>A0A9D1VTQ0</accession>
<proteinExistence type="predicted"/>
<name>A0A9D1VTQ0_9FIRM</name>
<sequence>RSTNLQQENISIHAPLAGCDDDAMYDGRQGVNFNPRTPRGVRLYILCFIQSRNTDKGRTILKK</sequence>
<dbReference type="EMBL" id="DXFD01000051">
    <property type="protein sequence ID" value="HIX46654.1"/>
    <property type="molecule type" value="Genomic_DNA"/>
</dbReference>
<dbReference type="AlphaFoldDB" id="A0A9D1VTQ0"/>
<gene>
    <name evidence="1" type="ORF">H9737_03075</name>
</gene>
<reference evidence="1" key="1">
    <citation type="journal article" date="2021" name="PeerJ">
        <title>Extensive microbial diversity within the chicken gut microbiome revealed by metagenomics and culture.</title>
        <authorList>
            <person name="Gilroy R."/>
            <person name="Ravi A."/>
            <person name="Getino M."/>
            <person name="Pursley I."/>
            <person name="Horton D.L."/>
            <person name="Alikhan N.F."/>
            <person name="Baker D."/>
            <person name="Gharbi K."/>
            <person name="Hall N."/>
            <person name="Watson M."/>
            <person name="Adriaenssens E.M."/>
            <person name="Foster-Nyarko E."/>
            <person name="Jarju S."/>
            <person name="Secka A."/>
            <person name="Antonio M."/>
            <person name="Oren A."/>
            <person name="Chaudhuri R.R."/>
            <person name="La Ragione R."/>
            <person name="Hildebrand F."/>
            <person name="Pallen M.J."/>
        </authorList>
    </citation>
    <scope>NUCLEOTIDE SEQUENCE</scope>
    <source>
        <strain evidence="1">26628</strain>
    </source>
</reference>
<organism evidence="1 2">
    <name type="scientific">Candidatus Borkfalkia faecigallinarum</name>
    <dbReference type="NCBI Taxonomy" id="2838509"/>
    <lineage>
        <taxon>Bacteria</taxon>
        <taxon>Bacillati</taxon>
        <taxon>Bacillota</taxon>
        <taxon>Clostridia</taxon>
        <taxon>Christensenellales</taxon>
        <taxon>Christensenellaceae</taxon>
        <taxon>Candidatus Borkfalkia</taxon>
    </lineage>
</organism>
<evidence type="ECO:0000313" key="1">
    <source>
        <dbReference type="EMBL" id="HIX46654.1"/>
    </source>
</evidence>